<dbReference type="HOGENOM" id="CLU_892199_0_0_1"/>
<sequence>MKNGRNCAQNRLSSDSTLTEHLLQNYDNHSFIWEKQPTFSEFLNRIKLKYPDKCYFQARQFSLSFLSSLLTSTKRSLTFNIDKCILLPHMINLNVFVMQFLKFSLQNSCNNILNHDPIRLESFHFFDKNECQFLENSEKWWSSDKSMRFPMYGLLFQHSVLLEVPSEAFNKKVSMKLRRKSEKVALDSLFLTKLSLSDDVNKMAGDENDLCDGSGAKLIEETDLSMLDVVKDVPLKSWFRIYKCIYGILDMLGWLYSVMVKMPALSSCSCSDVVRMQNDSRLPTQMISALILTHACLNALSCKLFGMPLRRT</sequence>
<dbReference type="InParanoid" id="T1F9H6"/>
<evidence type="ECO:0000313" key="1">
    <source>
        <dbReference type="EMBL" id="ESO00680.1"/>
    </source>
</evidence>
<evidence type="ECO:0000313" key="2">
    <source>
        <dbReference type="EnsemblMetazoa" id="HelroP175664"/>
    </source>
</evidence>
<reference evidence="1 3" key="2">
    <citation type="journal article" date="2013" name="Nature">
        <title>Insights into bilaterian evolution from three spiralian genomes.</title>
        <authorList>
            <person name="Simakov O."/>
            <person name="Marletaz F."/>
            <person name="Cho S.J."/>
            <person name="Edsinger-Gonzales E."/>
            <person name="Havlak P."/>
            <person name="Hellsten U."/>
            <person name="Kuo D.H."/>
            <person name="Larsson T."/>
            <person name="Lv J."/>
            <person name="Arendt D."/>
            <person name="Savage R."/>
            <person name="Osoegawa K."/>
            <person name="de Jong P."/>
            <person name="Grimwood J."/>
            <person name="Chapman J.A."/>
            <person name="Shapiro H."/>
            <person name="Aerts A."/>
            <person name="Otillar R.P."/>
            <person name="Terry A.Y."/>
            <person name="Boore J.L."/>
            <person name="Grigoriev I.V."/>
            <person name="Lindberg D.R."/>
            <person name="Seaver E.C."/>
            <person name="Weisblat D.A."/>
            <person name="Putnam N.H."/>
            <person name="Rokhsar D.S."/>
        </authorList>
    </citation>
    <scope>NUCLEOTIDE SEQUENCE</scope>
</reference>
<dbReference type="GeneID" id="20205475"/>
<gene>
    <name evidence="2" type="primary">20205475</name>
    <name evidence="1" type="ORF">HELRODRAFT_175664</name>
</gene>
<protein>
    <submittedName>
        <fullName evidence="1 2">Uncharacterized protein</fullName>
    </submittedName>
</protein>
<dbReference type="Proteomes" id="UP000015101">
    <property type="component" value="Unassembled WGS sequence"/>
</dbReference>
<organism evidence="2 3">
    <name type="scientific">Helobdella robusta</name>
    <name type="common">Californian leech</name>
    <dbReference type="NCBI Taxonomy" id="6412"/>
    <lineage>
        <taxon>Eukaryota</taxon>
        <taxon>Metazoa</taxon>
        <taxon>Spiralia</taxon>
        <taxon>Lophotrochozoa</taxon>
        <taxon>Annelida</taxon>
        <taxon>Clitellata</taxon>
        <taxon>Hirudinea</taxon>
        <taxon>Rhynchobdellida</taxon>
        <taxon>Glossiphoniidae</taxon>
        <taxon>Helobdella</taxon>
    </lineage>
</organism>
<dbReference type="KEGG" id="hro:HELRODRAFT_175664"/>
<keyword evidence="3" id="KW-1185">Reference proteome</keyword>
<dbReference type="AlphaFoldDB" id="T1F9H6"/>
<dbReference type="EnsemblMetazoa" id="HelroT175664">
    <property type="protein sequence ID" value="HelroP175664"/>
    <property type="gene ID" value="HelroG175664"/>
</dbReference>
<proteinExistence type="predicted"/>
<dbReference type="CTD" id="20205475"/>
<dbReference type="RefSeq" id="XP_009021317.1">
    <property type="nucleotide sequence ID" value="XM_009023069.1"/>
</dbReference>
<reference evidence="3" key="1">
    <citation type="submission" date="2012-12" db="EMBL/GenBank/DDBJ databases">
        <authorList>
            <person name="Hellsten U."/>
            <person name="Grimwood J."/>
            <person name="Chapman J.A."/>
            <person name="Shapiro H."/>
            <person name="Aerts A."/>
            <person name="Otillar R.P."/>
            <person name="Terry A.Y."/>
            <person name="Boore J.L."/>
            <person name="Simakov O."/>
            <person name="Marletaz F."/>
            <person name="Cho S.-J."/>
            <person name="Edsinger-Gonzales E."/>
            <person name="Havlak P."/>
            <person name="Kuo D.-H."/>
            <person name="Larsson T."/>
            <person name="Lv J."/>
            <person name="Arendt D."/>
            <person name="Savage R."/>
            <person name="Osoegawa K."/>
            <person name="de Jong P."/>
            <person name="Lindberg D.R."/>
            <person name="Seaver E.C."/>
            <person name="Weisblat D.A."/>
            <person name="Putnam N.H."/>
            <person name="Grigoriev I.V."/>
            <person name="Rokhsar D.S."/>
        </authorList>
    </citation>
    <scope>NUCLEOTIDE SEQUENCE</scope>
</reference>
<accession>T1F9H6</accession>
<dbReference type="EMBL" id="AMQM01005393">
    <property type="status" value="NOT_ANNOTATED_CDS"/>
    <property type="molecule type" value="Genomic_DNA"/>
</dbReference>
<dbReference type="EMBL" id="KB096900">
    <property type="protein sequence ID" value="ESO00680.1"/>
    <property type="molecule type" value="Genomic_DNA"/>
</dbReference>
<reference evidence="2" key="3">
    <citation type="submission" date="2015-06" db="UniProtKB">
        <authorList>
            <consortium name="EnsemblMetazoa"/>
        </authorList>
    </citation>
    <scope>IDENTIFICATION</scope>
</reference>
<evidence type="ECO:0000313" key="3">
    <source>
        <dbReference type="Proteomes" id="UP000015101"/>
    </source>
</evidence>
<name>T1F9H6_HELRO</name>